<name>A0A1H3ZDN9_BIZPA</name>
<evidence type="ECO:0000313" key="6">
    <source>
        <dbReference type="Proteomes" id="UP000198846"/>
    </source>
</evidence>
<dbReference type="SMART" id="SM00342">
    <property type="entry name" value="HTH_ARAC"/>
    <property type="match status" value="1"/>
</dbReference>
<accession>A0A1H3ZDN9</accession>
<dbReference type="SUPFAM" id="SSF51182">
    <property type="entry name" value="RmlC-like cupins"/>
    <property type="match status" value="1"/>
</dbReference>
<dbReference type="Pfam" id="PF22200">
    <property type="entry name" value="ExsA_N"/>
    <property type="match status" value="1"/>
</dbReference>
<dbReference type="Pfam" id="PF12833">
    <property type="entry name" value="HTH_18"/>
    <property type="match status" value="1"/>
</dbReference>
<dbReference type="SUPFAM" id="SSF46689">
    <property type="entry name" value="Homeodomain-like"/>
    <property type="match status" value="1"/>
</dbReference>
<dbReference type="PROSITE" id="PS01124">
    <property type="entry name" value="HTH_ARAC_FAMILY_2"/>
    <property type="match status" value="1"/>
</dbReference>
<keyword evidence="1" id="KW-0805">Transcription regulation</keyword>
<dbReference type="AlphaFoldDB" id="A0A1H3ZDN9"/>
<dbReference type="InterPro" id="IPR009057">
    <property type="entry name" value="Homeodomain-like_sf"/>
</dbReference>
<evidence type="ECO:0000313" key="5">
    <source>
        <dbReference type="EMBL" id="SEA21889.1"/>
    </source>
</evidence>
<keyword evidence="6" id="KW-1185">Reference proteome</keyword>
<dbReference type="PANTHER" id="PTHR43280:SF2">
    <property type="entry name" value="HTH-TYPE TRANSCRIPTIONAL REGULATOR EXSA"/>
    <property type="match status" value="1"/>
</dbReference>
<dbReference type="GO" id="GO:0003700">
    <property type="term" value="F:DNA-binding transcription factor activity"/>
    <property type="evidence" value="ECO:0007669"/>
    <property type="project" value="InterPro"/>
</dbReference>
<dbReference type="InterPro" id="IPR054015">
    <property type="entry name" value="ExsA-like_N"/>
</dbReference>
<dbReference type="InterPro" id="IPR018060">
    <property type="entry name" value="HTH_AraC"/>
</dbReference>
<dbReference type="EMBL" id="FNQK01000008">
    <property type="protein sequence ID" value="SEA21889.1"/>
    <property type="molecule type" value="Genomic_DNA"/>
</dbReference>
<sequence>MLNAYNYFKNHPKFNKRVGNDFLLVEYKCPLNIENFQLWIENDLITYVISGKKDWITPHKTHRLNGGDTLFVRKGVYTTKQYLESEYCVMLFFINDTFIKNFITDNPSFIKALPSKKEYSSIYDISTNDSFHVLIESMYHYLNQGEQVPKKLVEIKFKELLFNLLLNSRNNELLLFFNSVVQNKNTNIENIMIENFQFNLKICDFAKLCGKSLSAFKREFQKCFNTTPGRWLINKRLEHAKTMLLGTTLTISHIGYDSGFKNTSEKRLQTLIKAAKQSCIIYQTIKKAIPITLSISLKIKT</sequence>
<reference evidence="5 6" key="1">
    <citation type="submission" date="2016-10" db="EMBL/GenBank/DDBJ databases">
        <authorList>
            <person name="de Groot N.N."/>
        </authorList>
    </citation>
    <scope>NUCLEOTIDE SEQUENCE [LARGE SCALE GENOMIC DNA]</scope>
    <source>
        <strain evidence="5 6">DSM 23842</strain>
    </source>
</reference>
<dbReference type="STRING" id="283786.SAMN04487990_108104"/>
<protein>
    <submittedName>
        <fullName evidence="5">Transcriptional regulator, AraC family</fullName>
    </submittedName>
</protein>
<evidence type="ECO:0000256" key="2">
    <source>
        <dbReference type="ARBA" id="ARBA00023125"/>
    </source>
</evidence>
<dbReference type="InterPro" id="IPR011051">
    <property type="entry name" value="RmlC_Cupin_sf"/>
</dbReference>
<dbReference type="Gene3D" id="1.10.10.60">
    <property type="entry name" value="Homeodomain-like"/>
    <property type="match status" value="1"/>
</dbReference>
<evidence type="ECO:0000259" key="4">
    <source>
        <dbReference type="PROSITE" id="PS01124"/>
    </source>
</evidence>
<evidence type="ECO:0000256" key="3">
    <source>
        <dbReference type="ARBA" id="ARBA00023163"/>
    </source>
</evidence>
<gene>
    <name evidence="5" type="ORF">SAMN04487990_108104</name>
</gene>
<keyword evidence="2" id="KW-0238">DNA-binding</keyword>
<dbReference type="RefSeq" id="WP_092133583.1">
    <property type="nucleotide sequence ID" value="NZ_FNQK01000008.1"/>
</dbReference>
<evidence type="ECO:0000256" key="1">
    <source>
        <dbReference type="ARBA" id="ARBA00023015"/>
    </source>
</evidence>
<dbReference type="Proteomes" id="UP000198846">
    <property type="component" value="Unassembled WGS sequence"/>
</dbReference>
<proteinExistence type="predicted"/>
<organism evidence="5 6">
    <name type="scientific">Bizionia paragorgiae</name>
    <dbReference type="NCBI Taxonomy" id="283786"/>
    <lineage>
        <taxon>Bacteria</taxon>
        <taxon>Pseudomonadati</taxon>
        <taxon>Bacteroidota</taxon>
        <taxon>Flavobacteriia</taxon>
        <taxon>Flavobacteriales</taxon>
        <taxon>Flavobacteriaceae</taxon>
        <taxon>Bizionia</taxon>
    </lineage>
</organism>
<keyword evidence="3" id="KW-0804">Transcription</keyword>
<dbReference type="GO" id="GO:0043565">
    <property type="term" value="F:sequence-specific DNA binding"/>
    <property type="evidence" value="ECO:0007669"/>
    <property type="project" value="InterPro"/>
</dbReference>
<dbReference type="PANTHER" id="PTHR43280">
    <property type="entry name" value="ARAC-FAMILY TRANSCRIPTIONAL REGULATOR"/>
    <property type="match status" value="1"/>
</dbReference>
<feature type="domain" description="HTH araC/xylS-type" evidence="4">
    <location>
        <begin position="186"/>
        <end position="264"/>
    </location>
</feature>
<dbReference type="OrthoDB" id="4480133at2"/>